<dbReference type="GO" id="GO:0008967">
    <property type="term" value="F:phosphoglycolate phosphatase activity"/>
    <property type="evidence" value="ECO:0007669"/>
    <property type="project" value="TreeGrafter"/>
</dbReference>
<dbReference type="GO" id="GO:0006281">
    <property type="term" value="P:DNA repair"/>
    <property type="evidence" value="ECO:0007669"/>
    <property type="project" value="TreeGrafter"/>
</dbReference>
<evidence type="ECO:0000313" key="6">
    <source>
        <dbReference type="Proteomes" id="UP000321039"/>
    </source>
</evidence>
<dbReference type="InterPro" id="IPR023198">
    <property type="entry name" value="PGP-like_dom2"/>
</dbReference>
<dbReference type="InterPro" id="IPR050155">
    <property type="entry name" value="HAD-like_hydrolase_sf"/>
</dbReference>
<keyword evidence="6" id="KW-1185">Reference proteome</keyword>
<evidence type="ECO:0000256" key="4">
    <source>
        <dbReference type="ARBA" id="ARBA00023277"/>
    </source>
</evidence>
<dbReference type="InterPro" id="IPR041492">
    <property type="entry name" value="HAD_2"/>
</dbReference>
<dbReference type="AlphaFoldDB" id="A0A5C9A5Z3"/>
<sequence length="228" mass="25045">MNNRKQPLKQPLQAVLFDLDGTLVDTASEFVVVVQALRAEHDLPPMDEQRIRASVSNGARALTQLALDIEETAPEFESKRLRLLDLYSEVLGTSAAPYPGIPELILALAERDVPWGISTNKPRAYTMPLLEALAMEPAAGSVVCPDDVRERKPHPESLYLACRQLGRSPAGTIYVGDHRRDIEAGRRAGMHTIAALYGYIEADDDPDCWGADAAVSCSTELHNLIIQF</sequence>
<dbReference type="SUPFAM" id="SSF56784">
    <property type="entry name" value="HAD-like"/>
    <property type="match status" value="1"/>
</dbReference>
<organism evidence="5 6">
    <name type="scientific">Parahaliea maris</name>
    <dbReference type="NCBI Taxonomy" id="2716870"/>
    <lineage>
        <taxon>Bacteria</taxon>
        <taxon>Pseudomonadati</taxon>
        <taxon>Pseudomonadota</taxon>
        <taxon>Gammaproteobacteria</taxon>
        <taxon>Cellvibrionales</taxon>
        <taxon>Halieaceae</taxon>
        <taxon>Parahaliea</taxon>
    </lineage>
</organism>
<keyword evidence="3" id="KW-0460">Magnesium</keyword>
<dbReference type="SFLD" id="SFLDG01129">
    <property type="entry name" value="C1.5:_HAD__Beta-PGM__Phosphata"/>
    <property type="match status" value="1"/>
</dbReference>
<dbReference type="NCBIfam" id="TIGR01509">
    <property type="entry name" value="HAD-SF-IA-v3"/>
    <property type="match status" value="1"/>
</dbReference>
<gene>
    <name evidence="5" type="ORF">FV139_01680</name>
</gene>
<evidence type="ECO:0000256" key="2">
    <source>
        <dbReference type="ARBA" id="ARBA00022801"/>
    </source>
</evidence>
<name>A0A5C9A5Z3_9GAMM</name>
<dbReference type="InterPro" id="IPR036412">
    <property type="entry name" value="HAD-like_sf"/>
</dbReference>
<protein>
    <submittedName>
        <fullName evidence="5">HAD-IA family hydrolase</fullName>
    </submittedName>
</protein>
<dbReference type="SFLD" id="SFLDS00003">
    <property type="entry name" value="Haloacid_Dehalogenase"/>
    <property type="match status" value="1"/>
</dbReference>
<keyword evidence="4" id="KW-0119">Carbohydrate metabolism</keyword>
<reference evidence="5 6" key="1">
    <citation type="submission" date="2019-08" db="EMBL/GenBank/DDBJ databases">
        <title>Parahaliea maris sp. nov., isolated from the surface seawater.</title>
        <authorList>
            <person name="Liu Y."/>
        </authorList>
    </citation>
    <scope>NUCLEOTIDE SEQUENCE [LARGE SCALE GENOMIC DNA]</scope>
    <source>
        <strain evidence="5 6">HSLHS9</strain>
    </source>
</reference>
<dbReference type="Pfam" id="PF13419">
    <property type="entry name" value="HAD_2"/>
    <property type="match status" value="1"/>
</dbReference>
<dbReference type="NCBIfam" id="TIGR01549">
    <property type="entry name" value="HAD-SF-IA-v1"/>
    <property type="match status" value="1"/>
</dbReference>
<dbReference type="GO" id="GO:0005829">
    <property type="term" value="C:cytosol"/>
    <property type="evidence" value="ECO:0007669"/>
    <property type="project" value="TreeGrafter"/>
</dbReference>
<evidence type="ECO:0000256" key="1">
    <source>
        <dbReference type="ARBA" id="ARBA00022723"/>
    </source>
</evidence>
<dbReference type="RefSeq" id="WP_148066506.1">
    <property type="nucleotide sequence ID" value="NZ_VRZA01000001.1"/>
</dbReference>
<keyword evidence="1" id="KW-0479">Metal-binding</keyword>
<proteinExistence type="predicted"/>
<dbReference type="GO" id="GO:0046872">
    <property type="term" value="F:metal ion binding"/>
    <property type="evidence" value="ECO:0007669"/>
    <property type="project" value="UniProtKB-KW"/>
</dbReference>
<dbReference type="Gene3D" id="1.10.150.240">
    <property type="entry name" value="Putative phosphatase, domain 2"/>
    <property type="match status" value="1"/>
</dbReference>
<evidence type="ECO:0000256" key="3">
    <source>
        <dbReference type="ARBA" id="ARBA00022842"/>
    </source>
</evidence>
<dbReference type="Gene3D" id="3.40.50.1000">
    <property type="entry name" value="HAD superfamily/HAD-like"/>
    <property type="match status" value="1"/>
</dbReference>
<dbReference type="PANTHER" id="PTHR43434">
    <property type="entry name" value="PHOSPHOGLYCOLATE PHOSPHATASE"/>
    <property type="match status" value="1"/>
</dbReference>
<dbReference type="InterPro" id="IPR006439">
    <property type="entry name" value="HAD-SF_hydro_IA"/>
</dbReference>
<dbReference type="PANTHER" id="PTHR43434:SF23">
    <property type="entry name" value="PHOSPHOGLYCOLATE PHOSPHATASE"/>
    <property type="match status" value="1"/>
</dbReference>
<dbReference type="Proteomes" id="UP000321039">
    <property type="component" value="Unassembled WGS sequence"/>
</dbReference>
<dbReference type="InterPro" id="IPR023214">
    <property type="entry name" value="HAD_sf"/>
</dbReference>
<evidence type="ECO:0000313" key="5">
    <source>
        <dbReference type="EMBL" id="TXS96238.1"/>
    </source>
</evidence>
<accession>A0A5C9A5Z3</accession>
<dbReference type="SFLD" id="SFLDG01135">
    <property type="entry name" value="C1.5.6:_HAD__Beta-PGM__Phospha"/>
    <property type="match status" value="1"/>
</dbReference>
<comment type="caution">
    <text evidence="5">The sequence shown here is derived from an EMBL/GenBank/DDBJ whole genome shotgun (WGS) entry which is preliminary data.</text>
</comment>
<dbReference type="EMBL" id="VRZA01000001">
    <property type="protein sequence ID" value="TXS96238.1"/>
    <property type="molecule type" value="Genomic_DNA"/>
</dbReference>
<keyword evidence="2 5" id="KW-0378">Hydrolase</keyword>